<accession>A0A1J4NBF4</accession>
<dbReference type="OrthoDB" id="4474880at2"/>
<protein>
    <recommendedName>
        <fullName evidence="2">BON domain-containing protein</fullName>
    </recommendedName>
</protein>
<feature type="region of interest" description="Disordered" evidence="1">
    <location>
        <begin position="67"/>
        <end position="87"/>
    </location>
</feature>
<dbReference type="InterPro" id="IPR007055">
    <property type="entry name" value="BON_dom"/>
</dbReference>
<dbReference type="EMBL" id="JZDQ02000001">
    <property type="protein sequence ID" value="OIJ28851.1"/>
    <property type="molecule type" value="Genomic_DNA"/>
</dbReference>
<name>A0A1J4NBF4_9ACTN</name>
<dbReference type="PROSITE" id="PS50914">
    <property type="entry name" value="BON"/>
    <property type="match status" value="1"/>
</dbReference>
<evidence type="ECO:0000256" key="1">
    <source>
        <dbReference type="SAM" id="MobiDB-lite"/>
    </source>
</evidence>
<keyword evidence="4" id="KW-1185">Reference proteome</keyword>
<evidence type="ECO:0000313" key="4">
    <source>
        <dbReference type="Proteomes" id="UP000033772"/>
    </source>
</evidence>
<evidence type="ECO:0000313" key="3">
    <source>
        <dbReference type="EMBL" id="OIJ28851.1"/>
    </source>
</evidence>
<proteinExistence type="predicted"/>
<organism evidence="3 4">
    <name type="scientific">Nocardioides luteus</name>
    <dbReference type="NCBI Taxonomy" id="1844"/>
    <lineage>
        <taxon>Bacteria</taxon>
        <taxon>Bacillati</taxon>
        <taxon>Actinomycetota</taxon>
        <taxon>Actinomycetes</taxon>
        <taxon>Propionibacteriales</taxon>
        <taxon>Nocardioidaceae</taxon>
        <taxon>Nocardioides</taxon>
    </lineage>
</organism>
<dbReference type="AlphaFoldDB" id="A0A1J4NBF4"/>
<feature type="region of interest" description="Disordered" evidence="1">
    <location>
        <begin position="1"/>
        <end position="20"/>
    </location>
</feature>
<evidence type="ECO:0000259" key="2">
    <source>
        <dbReference type="PROSITE" id="PS50914"/>
    </source>
</evidence>
<feature type="compositionally biased region" description="Basic and acidic residues" evidence="1">
    <location>
        <begin position="1"/>
        <end position="19"/>
    </location>
</feature>
<dbReference type="RefSeq" id="WP_045550742.1">
    <property type="nucleotide sequence ID" value="NZ_JZDQ02000001.1"/>
</dbReference>
<comment type="caution">
    <text evidence="3">The sequence shown here is derived from an EMBL/GenBank/DDBJ whole genome shotgun (WGS) entry which is preliminary data.</text>
</comment>
<reference evidence="3" key="1">
    <citation type="submission" date="2016-10" db="EMBL/GenBank/DDBJ databases">
        <title>Draft Genome Sequence of Nocardioides luteus Strain BAFB, an Alkane-Degrading Bacterium Isolated from JP-7 Polluted Soil.</title>
        <authorList>
            <person name="Brown L."/>
            <person name="Ruiz O.N."/>
            <person name="Gunasekera T."/>
        </authorList>
    </citation>
    <scope>NUCLEOTIDE SEQUENCE [LARGE SCALE GENOMIC DNA]</scope>
    <source>
        <strain evidence="3">BAFB</strain>
    </source>
</reference>
<dbReference type="STRING" id="1844.UG56_001065"/>
<dbReference type="Gene3D" id="3.40.1520.20">
    <property type="match status" value="1"/>
</dbReference>
<feature type="domain" description="BON" evidence="2">
    <location>
        <begin position="1"/>
        <end position="71"/>
    </location>
</feature>
<gene>
    <name evidence="3" type="ORF">UG56_001065</name>
</gene>
<sequence>MNEQLARDLERDIASDPRTNELGIRLQVRGERLVVSGEVASEERRATVLEVVREHDTGLEIVDHIMLSAEPGPGGPDHEQIDPPQRS</sequence>
<dbReference type="Proteomes" id="UP000033772">
    <property type="component" value="Unassembled WGS sequence"/>
</dbReference>